<dbReference type="EMBL" id="CP137624">
    <property type="protein sequence ID" value="WPK11038.1"/>
    <property type="molecule type" value="Genomic_DNA"/>
</dbReference>
<dbReference type="RefSeq" id="WP_293920357.1">
    <property type="nucleotide sequence ID" value="NZ_CP137624.1"/>
</dbReference>
<keyword evidence="2" id="KW-1185">Reference proteome</keyword>
<sequence length="205" mass="24661">MERKSIQKYHTIFSIEEGQIDQFFQVYDTFQYLLPLLEHQPTENVEWRMIFNNWLFFSTENTKLHVCPNKSKVSNPTSVLFQELLKRPLMKHYKYEVMHNEMYTFIAAVTITLEVLDWYKQNIYIKKDEFQIISMLLTSIQQGQEYMLVKMKSVLLEQMTNNSDLALELDYCLTNAMGKAKQLFKLFYDVEDSCNYLEMHYMKLC</sequence>
<evidence type="ECO:0000313" key="2">
    <source>
        <dbReference type="Proteomes" id="UP001322664"/>
    </source>
</evidence>
<evidence type="ECO:0000313" key="1">
    <source>
        <dbReference type="EMBL" id="WPK11038.1"/>
    </source>
</evidence>
<accession>A0ABZ0RS34</accession>
<name>A0ABZ0RS34_9BACI</name>
<reference evidence="1 2" key="1">
    <citation type="submission" date="2023-09" db="EMBL/GenBank/DDBJ databases">
        <authorList>
            <person name="Page C.A."/>
            <person name="Perez-Diaz I.M."/>
        </authorList>
    </citation>
    <scope>NUCLEOTIDE SEQUENCE [LARGE SCALE GENOMIC DNA]</scope>
    <source>
        <strain evidence="1 2">Ll15</strain>
    </source>
</reference>
<organism evidence="1 2">
    <name type="scientific">Lysinibacillus louembei</name>
    <dbReference type="NCBI Taxonomy" id="1470088"/>
    <lineage>
        <taxon>Bacteria</taxon>
        <taxon>Bacillati</taxon>
        <taxon>Bacillota</taxon>
        <taxon>Bacilli</taxon>
        <taxon>Bacillales</taxon>
        <taxon>Bacillaceae</taxon>
        <taxon>Lysinibacillus</taxon>
    </lineage>
</organism>
<protein>
    <submittedName>
        <fullName evidence="1">Uncharacterized protein</fullName>
    </submittedName>
</protein>
<dbReference type="Proteomes" id="UP001322664">
    <property type="component" value="Chromosome"/>
</dbReference>
<proteinExistence type="predicted"/>
<gene>
    <name evidence="1" type="ORF">R6U77_14235</name>
</gene>